<protein>
    <submittedName>
        <fullName evidence="7">Uncharacterized protein</fullName>
    </submittedName>
</protein>
<dbReference type="STRING" id="7739.C3Y0P9"/>
<keyword evidence="2 5" id="KW-0479">Metal-binding</keyword>
<evidence type="ECO:0000256" key="3">
    <source>
        <dbReference type="ARBA" id="ARBA00023002"/>
    </source>
</evidence>
<gene>
    <name evidence="7" type="ORF">BRAFLDRAFT_99974</name>
</gene>
<reference evidence="7" key="1">
    <citation type="journal article" date="2008" name="Nature">
        <title>The amphioxus genome and the evolution of the chordate karyotype.</title>
        <authorList>
            <consortium name="US DOE Joint Genome Institute (JGI-PGF)"/>
            <person name="Putnam N.H."/>
            <person name="Butts T."/>
            <person name="Ferrier D.E.K."/>
            <person name="Furlong R.F."/>
            <person name="Hellsten U."/>
            <person name="Kawashima T."/>
            <person name="Robinson-Rechavi M."/>
            <person name="Shoguchi E."/>
            <person name="Terry A."/>
            <person name="Yu J.-K."/>
            <person name="Benito-Gutierrez E.L."/>
            <person name="Dubchak I."/>
            <person name="Garcia-Fernandez J."/>
            <person name="Gibson-Brown J.J."/>
            <person name="Grigoriev I.V."/>
            <person name="Horton A.C."/>
            <person name="de Jong P.J."/>
            <person name="Jurka J."/>
            <person name="Kapitonov V.V."/>
            <person name="Kohara Y."/>
            <person name="Kuroki Y."/>
            <person name="Lindquist E."/>
            <person name="Lucas S."/>
            <person name="Osoegawa K."/>
            <person name="Pennacchio L.A."/>
            <person name="Salamov A.A."/>
            <person name="Satou Y."/>
            <person name="Sauka-Spengler T."/>
            <person name="Schmutz J."/>
            <person name="Shin-I T."/>
            <person name="Toyoda A."/>
            <person name="Bronner-Fraser M."/>
            <person name="Fujiyama A."/>
            <person name="Holland L.Z."/>
            <person name="Holland P.W.H."/>
            <person name="Satoh N."/>
            <person name="Rokhsar D.S."/>
        </authorList>
    </citation>
    <scope>NUCLEOTIDE SEQUENCE [LARGE SCALE GENOMIC DNA]</scope>
    <source>
        <strain evidence="7">S238N-H82</strain>
        <tissue evidence="7">Testes</tissue>
    </source>
</reference>
<feature type="chain" id="PRO_5002935029" evidence="6">
    <location>
        <begin position="24"/>
        <end position="538"/>
    </location>
</feature>
<sequence length="538" mass="60440">MAWWTTIAAWLLCCVFPGQPTTATVNAKDGVLYCFTENLKEFHKVPMSYTSSRPVPQWLSGTLVRNAPSQFSVGRRSVVNYFDGFAKLHSLDINQHSVNFSASFLKTGVYNRSIEANDILPGPTFMGVDPPFSLLERLRALSSPGDNAIINVWNFGGDFAALTDAWVFAQFDLDTLDTIGVSVPDPILENRGCQTTEVYMSCAHPMVEPGTGHSINFVMKVSLFPGQRDTFRVIRIKDLRTIETLASFEIDKIWYMHSFSLTENFAIFFAQPCYYDFIRFFTTVEAQHSIYWAPDDGMKIYVVNLKTGNVTTLHTEAAAAIYTHHVNAYETGDGRVVNDVVILTNTKAFTTGLARSRLTNITAIREMQSPTRLFRYILDLKTGKVEVHPFVSKSPTEDFPNTLDLPVINEKCRGRRYCYTYGTVTTFHSNSPVKGAVPIVKKNVCLSHNDTLWSRPNHYAGEPIFVADPNGTEEHDGVILSSVLDGDRGLNYLLILDARTMKEINTAYMPTWIPFGFHGQFFPRSFPDAPVTGTHYEL</sequence>
<dbReference type="InterPro" id="IPR004294">
    <property type="entry name" value="Carotenoid_Oase"/>
</dbReference>
<feature type="binding site" evidence="5">
    <location>
        <position position="257"/>
    </location>
    <ligand>
        <name>Fe cation</name>
        <dbReference type="ChEBI" id="CHEBI:24875"/>
        <note>catalytic</note>
    </ligand>
</feature>
<dbReference type="EMBL" id="GG666479">
    <property type="protein sequence ID" value="EEN66032.1"/>
    <property type="molecule type" value="Genomic_DNA"/>
</dbReference>
<proteinExistence type="inferred from homology"/>
<comment type="cofactor">
    <cofactor evidence="5">
        <name>Fe(2+)</name>
        <dbReference type="ChEBI" id="CHEBI:29033"/>
    </cofactor>
    <text evidence="5">Binds 1 Fe(2+) ion per subunit.</text>
</comment>
<dbReference type="PANTHER" id="PTHR10543">
    <property type="entry name" value="BETA-CAROTENE DIOXYGENASE"/>
    <property type="match status" value="1"/>
</dbReference>
<keyword evidence="3" id="KW-0560">Oxidoreductase</keyword>
<keyword evidence="4 5" id="KW-0408">Iron</keyword>
<evidence type="ECO:0000256" key="6">
    <source>
        <dbReference type="SAM" id="SignalP"/>
    </source>
</evidence>
<name>C3Y0P9_BRAFL</name>
<organism>
    <name type="scientific">Branchiostoma floridae</name>
    <name type="common">Florida lancelet</name>
    <name type="synonym">Amphioxus</name>
    <dbReference type="NCBI Taxonomy" id="7739"/>
    <lineage>
        <taxon>Eukaryota</taxon>
        <taxon>Metazoa</taxon>
        <taxon>Chordata</taxon>
        <taxon>Cephalochordata</taxon>
        <taxon>Leptocardii</taxon>
        <taxon>Amphioxiformes</taxon>
        <taxon>Branchiostomatidae</taxon>
        <taxon>Branchiostoma</taxon>
    </lineage>
</organism>
<evidence type="ECO:0000313" key="7">
    <source>
        <dbReference type="EMBL" id="EEN66032.1"/>
    </source>
</evidence>
<dbReference type="PANTHER" id="PTHR10543:SF24">
    <property type="entry name" value="CAROTENOID ISOMEROOXYGENASE"/>
    <property type="match status" value="1"/>
</dbReference>
<evidence type="ECO:0000256" key="1">
    <source>
        <dbReference type="ARBA" id="ARBA00006787"/>
    </source>
</evidence>
<evidence type="ECO:0000256" key="4">
    <source>
        <dbReference type="ARBA" id="ARBA00023004"/>
    </source>
</evidence>
<evidence type="ECO:0000256" key="5">
    <source>
        <dbReference type="PIRSR" id="PIRSR604294-1"/>
    </source>
</evidence>
<keyword evidence="6" id="KW-0732">Signal</keyword>
<accession>C3Y0P9</accession>
<feature type="signal peptide" evidence="6">
    <location>
        <begin position="1"/>
        <end position="23"/>
    </location>
</feature>
<dbReference type="eggNOG" id="KOG1285">
    <property type="taxonomic scope" value="Eukaryota"/>
</dbReference>
<dbReference type="AlphaFoldDB" id="C3Y0P9"/>
<feature type="binding site" evidence="5">
    <location>
        <position position="518"/>
    </location>
    <ligand>
        <name>Fe cation</name>
        <dbReference type="ChEBI" id="CHEBI:24875"/>
        <note>catalytic</note>
    </ligand>
</feature>
<comment type="similarity">
    <text evidence="1">Belongs to the carotenoid oxygenase family.</text>
</comment>
<dbReference type="GO" id="GO:0016702">
    <property type="term" value="F:oxidoreductase activity, acting on single donors with incorporation of molecular oxygen, incorporation of two atoms of oxygen"/>
    <property type="evidence" value="ECO:0007669"/>
    <property type="project" value="InterPro"/>
</dbReference>
<feature type="binding site" evidence="5">
    <location>
        <position position="324"/>
    </location>
    <ligand>
        <name>Fe cation</name>
        <dbReference type="ChEBI" id="CHEBI:24875"/>
        <note>catalytic</note>
    </ligand>
</feature>
<feature type="binding site" evidence="5">
    <location>
        <position position="204"/>
    </location>
    <ligand>
        <name>Fe cation</name>
        <dbReference type="ChEBI" id="CHEBI:24875"/>
        <note>catalytic</note>
    </ligand>
</feature>
<evidence type="ECO:0000256" key="2">
    <source>
        <dbReference type="ARBA" id="ARBA00022723"/>
    </source>
</evidence>
<dbReference type="InParanoid" id="C3Y0P9"/>
<dbReference type="Pfam" id="PF03055">
    <property type="entry name" value="RPE65"/>
    <property type="match status" value="1"/>
</dbReference>
<dbReference type="GO" id="GO:0046872">
    <property type="term" value="F:metal ion binding"/>
    <property type="evidence" value="ECO:0007669"/>
    <property type="project" value="UniProtKB-KW"/>
</dbReference>